<feature type="domain" description="C2H2-type" evidence="12">
    <location>
        <begin position="12"/>
        <end position="42"/>
    </location>
</feature>
<evidence type="ECO:0000256" key="8">
    <source>
        <dbReference type="ARBA" id="ARBA00023125"/>
    </source>
</evidence>
<dbReference type="Proteomes" id="UP001292094">
    <property type="component" value="Unassembled WGS sequence"/>
</dbReference>
<evidence type="ECO:0000256" key="10">
    <source>
        <dbReference type="ARBA" id="ARBA00023242"/>
    </source>
</evidence>
<organism evidence="13 14">
    <name type="scientific">Petrolisthes manimaculis</name>
    <dbReference type="NCBI Taxonomy" id="1843537"/>
    <lineage>
        <taxon>Eukaryota</taxon>
        <taxon>Metazoa</taxon>
        <taxon>Ecdysozoa</taxon>
        <taxon>Arthropoda</taxon>
        <taxon>Crustacea</taxon>
        <taxon>Multicrustacea</taxon>
        <taxon>Malacostraca</taxon>
        <taxon>Eumalacostraca</taxon>
        <taxon>Eucarida</taxon>
        <taxon>Decapoda</taxon>
        <taxon>Pleocyemata</taxon>
        <taxon>Anomura</taxon>
        <taxon>Galatheoidea</taxon>
        <taxon>Porcellanidae</taxon>
        <taxon>Petrolisthes</taxon>
    </lineage>
</organism>
<dbReference type="PROSITE" id="PS50157">
    <property type="entry name" value="ZINC_FINGER_C2H2_2"/>
    <property type="match status" value="2"/>
</dbReference>
<comment type="caution">
    <text evidence="13">The sequence shown here is derived from an EMBL/GenBank/DDBJ whole genome shotgun (WGS) entry which is preliminary data.</text>
</comment>
<comment type="similarity">
    <text evidence="2">Belongs to the krueppel C2H2-type zinc-finger protein family.</text>
</comment>
<accession>A0AAE1PJQ6</accession>
<dbReference type="GO" id="GO:0008270">
    <property type="term" value="F:zinc ion binding"/>
    <property type="evidence" value="ECO:0007669"/>
    <property type="project" value="UniProtKB-KW"/>
</dbReference>
<keyword evidence="10" id="KW-0539">Nucleus</keyword>
<keyword evidence="4" id="KW-0677">Repeat</keyword>
<dbReference type="AlphaFoldDB" id="A0AAE1PJQ6"/>
<evidence type="ECO:0000256" key="7">
    <source>
        <dbReference type="ARBA" id="ARBA00023015"/>
    </source>
</evidence>
<dbReference type="InterPro" id="IPR036236">
    <property type="entry name" value="Znf_C2H2_sf"/>
</dbReference>
<comment type="subcellular location">
    <subcellularLocation>
        <location evidence="1">Nucleus</location>
    </subcellularLocation>
</comment>
<dbReference type="SUPFAM" id="SSF57667">
    <property type="entry name" value="beta-beta-alpha zinc fingers"/>
    <property type="match status" value="1"/>
</dbReference>
<keyword evidence="5 11" id="KW-0863">Zinc-finger</keyword>
<evidence type="ECO:0000256" key="11">
    <source>
        <dbReference type="PROSITE-ProRule" id="PRU00042"/>
    </source>
</evidence>
<dbReference type="FunFam" id="3.30.160.60:FF:000075">
    <property type="entry name" value="Putative zinc finger protein 536"/>
    <property type="match status" value="1"/>
</dbReference>
<feature type="domain" description="C2H2-type" evidence="12">
    <location>
        <begin position="43"/>
        <end position="71"/>
    </location>
</feature>
<evidence type="ECO:0000256" key="4">
    <source>
        <dbReference type="ARBA" id="ARBA00022737"/>
    </source>
</evidence>
<evidence type="ECO:0000256" key="3">
    <source>
        <dbReference type="ARBA" id="ARBA00022723"/>
    </source>
</evidence>
<keyword evidence="9" id="KW-0804">Transcription</keyword>
<dbReference type="EMBL" id="JAWZYT010001729">
    <property type="protein sequence ID" value="KAK4309628.1"/>
    <property type="molecule type" value="Genomic_DNA"/>
</dbReference>
<keyword evidence="3" id="KW-0479">Metal-binding</keyword>
<keyword evidence="7" id="KW-0805">Transcription regulation</keyword>
<name>A0AAE1PJQ6_9EUCA</name>
<dbReference type="GO" id="GO:0005634">
    <property type="term" value="C:nucleus"/>
    <property type="evidence" value="ECO:0007669"/>
    <property type="project" value="UniProtKB-SubCell"/>
</dbReference>
<evidence type="ECO:0000256" key="5">
    <source>
        <dbReference type="ARBA" id="ARBA00022771"/>
    </source>
</evidence>
<gene>
    <name evidence="13" type="ORF">Pmani_018739</name>
</gene>
<dbReference type="SMART" id="SM00355">
    <property type="entry name" value="ZnF_C2H2"/>
    <property type="match status" value="2"/>
</dbReference>
<dbReference type="Gene3D" id="3.30.160.60">
    <property type="entry name" value="Classic Zinc Finger"/>
    <property type="match status" value="2"/>
</dbReference>
<evidence type="ECO:0000256" key="6">
    <source>
        <dbReference type="ARBA" id="ARBA00022833"/>
    </source>
</evidence>
<protein>
    <recommendedName>
        <fullName evidence="12">C2H2-type domain-containing protein</fullName>
    </recommendedName>
</protein>
<evidence type="ECO:0000256" key="9">
    <source>
        <dbReference type="ARBA" id="ARBA00023163"/>
    </source>
</evidence>
<reference evidence="13" key="1">
    <citation type="submission" date="2023-11" db="EMBL/GenBank/DDBJ databases">
        <title>Genome assemblies of two species of porcelain crab, Petrolisthes cinctipes and Petrolisthes manimaculis (Anomura: Porcellanidae).</title>
        <authorList>
            <person name="Angst P."/>
        </authorList>
    </citation>
    <scope>NUCLEOTIDE SEQUENCE</scope>
    <source>
        <strain evidence="13">PB745_02</strain>
        <tissue evidence="13">Gill</tissue>
    </source>
</reference>
<evidence type="ECO:0000256" key="2">
    <source>
        <dbReference type="ARBA" id="ARBA00006991"/>
    </source>
</evidence>
<keyword evidence="6" id="KW-0862">Zinc</keyword>
<sequence>MHSMGQDEFISIHCHFCNKAFHGRYAKYNLKRHFMIHRGEKPFMCPYCSHRANQKGNLKYHILSAHPGQADIKHIERTQSDNKTTKI</sequence>
<evidence type="ECO:0000313" key="13">
    <source>
        <dbReference type="EMBL" id="KAK4309628.1"/>
    </source>
</evidence>
<evidence type="ECO:0000259" key="12">
    <source>
        <dbReference type="PROSITE" id="PS50157"/>
    </source>
</evidence>
<dbReference type="InterPro" id="IPR013087">
    <property type="entry name" value="Znf_C2H2_type"/>
</dbReference>
<evidence type="ECO:0000313" key="14">
    <source>
        <dbReference type="Proteomes" id="UP001292094"/>
    </source>
</evidence>
<keyword evidence="14" id="KW-1185">Reference proteome</keyword>
<evidence type="ECO:0000256" key="1">
    <source>
        <dbReference type="ARBA" id="ARBA00004123"/>
    </source>
</evidence>
<keyword evidence="8" id="KW-0238">DNA-binding</keyword>
<dbReference type="GO" id="GO:0003677">
    <property type="term" value="F:DNA binding"/>
    <property type="evidence" value="ECO:0007669"/>
    <property type="project" value="UniProtKB-KW"/>
</dbReference>
<proteinExistence type="inferred from homology"/>